<dbReference type="AlphaFoldDB" id="A0A951QIA2"/>
<accession>A0A951QIA2</accession>
<reference evidence="1" key="1">
    <citation type="submission" date="2021-05" db="EMBL/GenBank/DDBJ databases">
        <authorList>
            <person name="Pietrasiak N."/>
            <person name="Ward R."/>
            <person name="Stajich J.E."/>
            <person name="Kurbessoian T."/>
        </authorList>
    </citation>
    <scope>NUCLEOTIDE SEQUENCE</scope>
    <source>
        <strain evidence="1">GSE-NOS-MK-12-04C</strain>
    </source>
</reference>
<comment type="caution">
    <text evidence="1">The sequence shown here is derived from an EMBL/GenBank/DDBJ whole genome shotgun (WGS) entry which is preliminary data.</text>
</comment>
<protein>
    <submittedName>
        <fullName evidence="1">Uncharacterized protein</fullName>
    </submittedName>
</protein>
<sequence>MSIAFTYSQGIAATPGKLRPLSVKACNTLQADLASVLKKKTRQVFVNTNAPFEDQISKGKGTACRLTVSSTGKSFKSIADIATPISAIMTKQGWKEDPAYAADGPEGKAINLRFAYAIAFRKGNDLSVLDIKSSLPKSVKCPSNTPVTTCYDQAKSEQIMYKITLNAARTAK</sequence>
<evidence type="ECO:0000313" key="1">
    <source>
        <dbReference type="EMBL" id="MBW4666168.1"/>
    </source>
</evidence>
<dbReference type="EMBL" id="JAHHGZ010000002">
    <property type="protein sequence ID" value="MBW4666168.1"/>
    <property type="molecule type" value="Genomic_DNA"/>
</dbReference>
<dbReference type="Proteomes" id="UP000729701">
    <property type="component" value="Unassembled WGS sequence"/>
</dbReference>
<gene>
    <name evidence="1" type="ORF">KME60_01700</name>
</gene>
<proteinExistence type="predicted"/>
<name>A0A951QIA2_9CYAN</name>
<evidence type="ECO:0000313" key="2">
    <source>
        <dbReference type="Proteomes" id="UP000729701"/>
    </source>
</evidence>
<organism evidence="1 2">
    <name type="scientific">Cyanomargarita calcarea GSE-NOS-MK-12-04C</name>
    <dbReference type="NCBI Taxonomy" id="2839659"/>
    <lineage>
        <taxon>Bacteria</taxon>
        <taxon>Bacillati</taxon>
        <taxon>Cyanobacteriota</taxon>
        <taxon>Cyanophyceae</taxon>
        <taxon>Nostocales</taxon>
        <taxon>Cyanomargaritaceae</taxon>
        <taxon>Cyanomargarita</taxon>
    </lineage>
</organism>
<reference evidence="1" key="2">
    <citation type="journal article" date="2022" name="Microbiol. Resour. Announc.">
        <title>Metagenome Sequencing to Explore Phylogenomics of Terrestrial Cyanobacteria.</title>
        <authorList>
            <person name="Ward R.D."/>
            <person name="Stajich J.E."/>
            <person name="Johansen J.R."/>
            <person name="Huntemann M."/>
            <person name="Clum A."/>
            <person name="Foster B."/>
            <person name="Foster B."/>
            <person name="Roux S."/>
            <person name="Palaniappan K."/>
            <person name="Varghese N."/>
            <person name="Mukherjee S."/>
            <person name="Reddy T.B.K."/>
            <person name="Daum C."/>
            <person name="Copeland A."/>
            <person name="Chen I.A."/>
            <person name="Ivanova N.N."/>
            <person name="Kyrpides N.C."/>
            <person name="Shapiro N."/>
            <person name="Eloe-Fadrosh E.A."/>
            <person name="Pietrasiak N."/>
        </authorList>
    </citation>
    <scope>NUCLEOTIDE SEQUENCE</scope>
    <source>
        <strain evidence="1">GSE-NOS-MK-12-04C</strain>
    </source>
</reference>